<evidence type="ECO:0000313" key="4">
    <source>
        <dbReference type="EMBL" id="USI71986.1"/>
    </source>
</evidence>
<feature type="domain" description="Magnesium transporter MgtE intracellular" evidence="3">
    <location>
        <begin position="130"/>
        <end position="186"/>
    </location>
</feature>
<dbReference type="InterPro" id="IPR006668">
    <property type="entry name" value="Mg_transptr_MgtE_intracell_dom"/>
</dbReference>
<evidence type="ECO:0000259" key="3">
    <source>
        <dbReference type="Pfam" id="PF03448"/>
    </source>
</evidence>
<dbReference type="EMBL" id="CP084930">
    <property type="protein sequence ID" value="USI71986.1"/>
    <property type="molecule type" value="Genomic_DNA"/>
</dbReference>
<dbReference type="Proteomes" id="UP001056937">
    <property type="component" value="Chromosome 1"/>
</dbReference>
<dbReference type="Gene3D" id="1.25.60.10">
    <property type="entry name" value="MgtE N-terminal domain-like"/>
    <property type="match status" value="1"/>
</dbReference>
<feature type="chain" id="PRO_5046721815" evidence="2">
    <location>
        <begin position="30"/>
        <end position="252"/>
    </location>
</feature>
<proteinExistence type="predicted"/>
<protein>
    <submittedName>
        <fullName evidence="4">Magnesium transporter</fullName>
    </submittedName>
</protein>
<name>A0ABY4X558_9SPHN</name>
<evidence type="ECO:0000256" key="2">
    <source>
        <dbReference type="SAM" id="SignalP"/>
    </source>
</evidence>
<dbReference type="InterPro" id="IPR038076">
    <property type="entry name" value="MgtE_N_sf"/>
</dbReference>
<feature type="region of interest" description="Disordered" evidence="1">
    <location>
        <begin position="196"/>
        <end position="252"/>
    </location>
</feature>
<organism evidence="4 5">
    <name type="scientific">Sphingomonas morindae</name>
    <dbReference type="NCBI Taxonomy" id="1541170"/>
    <lineage>
        <taxon>Bacteria</taxon>
        <taxon>Pseudomonadati</taxon>
        <taxon>Pseudomonadota</taxon>
        <taxon>Alphaproteobacteria</taxon>
        <taxon>Sphingomonadales</taxon>
        <taxon>Sphingomonadaceae</taxon>
        <taxon>Sphingomonas</taxon>
    </lineage>
</organism>
<feature type="compositionally biased region" description="Low complexity" evidence="1">
    <location>
        <begin position="208"/>
        <end position="241"/>
    </location>
</feature>
<sequence>MSRASRPARRRPPRLPPLLLLTGAAAGFAAITHAVEAGTQPPPPRVTPAASALGAAVFEGLSDRDRALARQMRALDLRERSARAAEQRLQQALDPGQGGSAPAGGFASPGPAQPARPAGSAPASTDVLDDLARIYQTMKPARAAPIFSALEPEVQAQLARHMRDRAVAALMAEMDPLAAARLSTMLAGRRVPDRLLPPAPRLGDRTPPVRVASLAPPAAARDARPGASALRPAPEPLAASPAAPPAAGPRGR</sequence>
<evidence type="ECO:0000256" key="1">
    <source>
        <dbReference type="SAM" id="MobiDB-lite"/>
    </source>
</evidence>
<keyword evidence="2" id="KW-0732">Signal</keyword>
<dbReference type="SUPFAM" id="SSF158791">
    <property type="entry name" value="MgtE N-terminal domain-like"/>
    <property type="match status" value="1"/>
</dbReference>
<feature type="compositionally biased region" description="Low complexity" evidence="1">
    <location>
        <begin position="103"/>
        <end position="115"/>
    </location>
</feature>
<keyword evidence="5" id="KW-1185">Reference proteome</keyword>
<reference evidence="4" key="1">
    <citation type="journal article" date="2022" name="Toxins">
        <title>Genomic Analysis of Sphingopyxis sp. USTB-05 for Biodegrading Cyanobacterial Hepatotoxins.</title>
        <authorList>
            <person name="Liu C."/>
            <person name="Xu Q."/>
            <person name="Zhao Z."/>
            <person name="Zhang H."/>
            <person name="Liu X."/>
            <person name="Yin C."/>
            <person name="Liu Y."/>
            <person name="Yan H."/>
        </authorList>
    </citation>
    <scope>NUCLEOTIDE SEQUENCE</scope>
    <source>
        <strain evidence="4">NBD5</strain>
    </source>
</reference>
<dbReference type="RefSeq" id="WP_252165795.1">
    <property type="nucleotide sequence ID" value="NZ_CP084930.1"/>
</dbReference>
<feature type="signal peptide" evidence="2">
    <location>
        <begin position="1"/>
        <end position="29"/>
    </location>
</feature>
<accession>A0ABY4X558</accession>
<gene>
    <name evidence="4" type="ORF">LHA26_11770</name>
</gene>
<evidence type="ECO:0000313" key="5">
    <source>
        <dbReference type="Proteomes" id="UP001056937"/>
    </source>
</evidence>
<dbReference type="Pfam" id="PF03448">
    <property type="entry name" value="MgtE_N"/>
    <property type="match status" value="1"/>
</dbReference>
<feature type="region of interest" description="Disordered" evidence="1">
    <location>
        <begin position="81"/>
        <end position="124"/>
    </location>
</feature>
<feature type="compositionally biased region" description="Pro residues" evidence="1">
    <location>
        <begin position="242"/>
        <end position="252"/>
    </location>
</feature>